<dbReference type="InterPro" id="IPR027417">
    <property type="entry name" value="P-loop_NTPase"/>
</dbReference>
<keyword evidence="2" id="KW-0614">Plasmid</keyword>
<dbReference type="PANTHER" id="PTHR13696:SF99">
    <property type="entry name" value="COBYRINIC ACID AC-DIAMIDE SYNTHASE"/>
    <property type="match status" value="1"/>
</dbReference>
<geneLocation type="plasmid" evidence="2 3">
    <name>pPP11</name>
</geneLocation>
<feature type="domain" description="AAA" evidence="1">
    <location>
        <begin position="73"/>
        <end position="261"/>
    </location>
</feature>
<accession>A0ABM7VNB8</accession>
<organism evidence="2 3">
    <name type="scientific">Persicobacter psychrovividus</name>
    <dbReference type="NCBI Taxonomy" id="387638"/>
    <lineage>
        <taxon>Bacteria</taxon>
        <taxon>Pseudomonadati</taxon>
        <taxon>Bacteroidota</taxon>
        <taxon>Cytophagia</taxon>
        <taxon>Cytophagales</taxon>
        <taxon>Persicobacteraceae</taxon>
        <taxon>Persicobacter</taxon>
    </lineage>
</organism>
<dbReference type="SUPFAM" id="SSF52540">
    <property type="entry name" value="P-loop containing nucleoside triphosphate hydrolases"/>
    <property type="match status" value="1"/>
</dbReference>
<keyword evidence="3" id="KW-1185">Reference proteome</keyword>
<dbReference type="Gene3D" id="3.40.50.300">
    <property type="entry name" value="P-loop containing nucleotide triphosphate hydrolases"/>
    <property type="match status" value="1"/>
</dbReference>
<protein>
    <submittedName>
        <fullName evidence="2">Sporulation initiation inhibitor Soj</fullName>
    </submittedName>
</protein>
<proteinExistence type="predicted"/>
<dbReference type="EMBL" id="AP025303">
    <property type="protein sequence ID" value="BDD02492.1"/>
    <property type="molecule type" value="Genomic_DNA"/>
</dbReference>
<evidence type="ECO:0000313" key="2">
    <source>
        <dbReference type="EMBL" id="BDD02492.1"/>
    </source>
</evidence>
<name>A0ABM7VNB8_9BACT</name>
<dbReference type="Pfam" id="PF13614">
    <property type="entry name" value="AAA_31"/>
    <property type="match status" value="1"/>
</dbReference>
<dbReference type="InterPro" id="IPR025669">
    <property type="entry name" value="AAA_dom"/>
</dbReference>
<evidence type="ECO:0000313" key="3">
    <source>
        <dbReference type="Proteomes" id="UP001354989"/>
    </source>
</evidence>
<reference evidence="2 3" key="1">
    <citation type="submission" date="2021-12" db="EMBL/GenBank/DDBJ databases">
        <title>Genome sequencing of bacteria with rrn-lacking chromosome and rrn-plasmid.</title>
        <authorList>
            <person name="Anda M."/>
            <person name="Iwasaki W."/>
        </authorList>
    </citation>
    <scope>NUCLEOTIDE SEQUENCE [LARGE SCALE GENOMIC DNA]</scope>
    <source>
        <strain evidence="2 3">NBRC 101262</strain>
        <plasmid evidence="2 3">pPP11</plasmid>
    </source>
</reference>
<dbReference type="PANTHER" id="PTHR13696">
    <property type="entry name" value="P-LOOP CONTAINING NUCLEOSIDE TRIPHOSPHATE HYDROLASE"/>
    <property type="match status" value="1"/>
</dbReference>
<gene>
    <name evidence="2" type="ORF">PEPS_47720</name>
</gene>
<dbReference type="CDD" id="cd02042">
    <property type="entry name" value="ParAB_family"/>
    <property type="match status" value="1"/>
</dbReference>
<dbReference type="RefSeq" id="WP_338399655.1">
    <property type="nucleotide sequence ID" value="NZ_AP025303.1"/>
</dbReference>
<evidence type="ECO:0000259" key="1">
    <source>
        <dbReference type="Pfam" id="PF13614"/>
    </source>
</evidence>
<sequence>MKILNLLTWLSKEKRNLNIRGICEQAGIPHQNVNSAINSLDSKFISAETAQKIIPVIEKFGFDTNANYFGKGTVLSLYNNKGGVGKTTSVINIGASLHRQGYKVILIDTDPQASLTQDALDIRPRKEGLNELVDILNDEVPVEEAIYQVYEFEEDELNEKYQHFDIIPSSTKNRALSKALVSGTSAISSVRCIYEKVIYHLRDKYDFIILDCPPEELTAEPALYASDYVIVPMAPNKMDASKAVNVIQTINDANRSKKENVACLGFLFTRVKKETKLHGNIIHDLEASFPTFNTVIRSNIIMEEFASAGVDVFRYVEEELNKSNGTIVPAREDYKALAEELILKLGKNGAEKK</sequence>
<dbReference type="Proteomes" id="UP001354989">
    <property type="component" value="Plasmid pPP11"/>
</dbReference>
<dbReference type="InterPro" id="IPR050678">
    <property type="entry name" value="DNA_Partitioning_ATPase"/>
</dbReference>